<organism evidence="3 4">
    <name type="scientific">Jatrophihabitans endophyticus</name>
    <dbReference type="NCBI Taxonomy" id="1206085"/>
    <lineage>
        <taxon>Bacteria</taxon>
        <taxon>Bacillati</taxon>
        <taxon>Actinomycetota</taxon>
        <taxon>Actinomycetes</taxon>
        <taxon>Jatrophihabitantales</taxon>
        <taxon>Jatrophihabitantaceae</taxon>
        <taxon>Jatrophihabitans</taxon>
    </lineage>
</organism>
<keyword evidence="1" id="KW-1133">Transmembrane helix</keyword>
<dbReference type="SUPFAM" id="SSF50998">
    <property type="entry name" value="Quinoprotein alcohol dehydrogenase-like"/>
    <property type="match status" value="1"/>
</dbReference>
<gene>
    <name evidence="3" type="ORF">SAMN05443575_1522</name>
</gene>
<keyword evidence="1" id="KW-0812">Transmembrane</keyword>
<dbReference type="InterPro" id="IPR011047">
    <property type="entry name" value="Quinoprotein_ADH-like_sf"/>
</dbReference>
<accession>A0A1M5HHF3</accession>
<feature type="transmembrane region" description="Helical" evidence="1">
    <location>
        <begin position="174"/>
        <end position="193"/>
    </location>
</feature>
<dbReference type="AlphaFoldDB" id="A0A1M5HHF3"/>
<feature type="transmembrane region" description="Helical" evidence="1">
    <location>
        <begin position="35"/>
        <end position="57"/>
    </location>
</feature>
<dbReference type="Proteomes" id="UP000186132">
    <property type="component" value="Unassembled WGS sequence"/>
</dbReference>
<sequence>MRVRRVWSREVVYKVPVSERSGTGGRAGVTRTVSFGFGVGLLLAGTVVLVVGGWGVADDLVSPSPGRGSAQALIVLTWLAIAALLGCVVLAHRGVAGSRRWLAPTVLLVVCTTLTALLALGAAVVGALGLRSQHDLGFPGAQTLLVAVGGLATGIGALLLFAGFPPRLGRPRPFAVVGGAVGVALVAATSVPLSSSASGWTVDATTAASTTAPAAPSAVARQAWAFTVHGQVQEVVAAGTGVAVLTARGVTAVDGRTGKERWHYERSGAQAVRLAATPDRTVVLVGFDLGGGVQRLFGLDAVSGRVRFALRTKGNDGLLGPSRLQVTDTTLLGSNGAQGSDDEGYEARSLRTGRRSWTYRAPSGCVLHQGLNSARALPAGLVVFLLCGAGEGPANATVQLLDGATGHVRWHHTTRLPSRLDLVTTVSSGGDLVYAAYVEGAHSRSVLLDTATGAVVRGFAVDSTTAPIVAHDATTGAGRGLRDIRTRRVLLPPGPPANCASAELGAVLARSVVCAERAPTAGADEKGIVQVRTADYGSARFQHTITVRLGGPFPKRTSVTEPARLVAAPGAVVLADTASVGANGTSVVVGLR</sequence>
<dbReference type="InterPro" id="IPR002372">
    <property type="entry name" value="PQQ_rpt_dom"/>
</dbReference>
<evidence type="ECO:0000313" key="4">
    <source>
        <dbReference type="Proteomes" id="UP000186132"/>
    </source>
</evidence>
<dbReference type="STRING" id="1206085.SAMN05443575_1522"/>
<feature type="transmembrane region" description="Helical" evidence="1">
    <location>
        <begin position="69"/>
        <end position="90"/>
    </location>
</feature>
<protein>
    <submittedName>
        <fullName evidence="3">PQQ-like domain-containing protein</fullName>
    </submittedName>
</protein>
<dbReference type="InterPro" id="IPR015943">
    <property type="entry name" value="WD40/YVTN_repeat-like_dom_sf"/>
</dbReference>
<evidence type="ECO:0000259" key="2">
    <source>
        <dbReference type="Pfam" id="PF13360"/>
    </source>
</evidence>
<proteinExistence type="predicted"/>
<dbReference type="EMBL" id="FQVU01000002">
    <property type="protein sequence ID" value="SHG15357.1"/>
    <property type="molecule type" value="Genomic_DNA"/>
</dbReference>
<evidence type="ECO:0000313" key="3">
    <source>
        <dbReference type="EMBL" id="SHG15357.1"/>
    </source>
</evidence>
<keyword evidence="4" id="KW-1185">Reference proteome</keyword>
<feature type="transmembrane region" description="Helical" evidence="1">
    <location>
        <begin position="102"/>
        <end position="128"/>
    </location>
</feature>
<keyword evidence="1" id="KW-0472">Membrane</keyword>
<feature type="transmembrane region" description="Helical" evidence="1">
    <location>
        <begin position="140"/>
        <end position="162"/>
    </location>
</feature>
<evidence type="ECO:0000256" key="1">
    <source>
        <dbReference type="SAM" id="Phobius"/>
    </source>
</evidence>
<dbReference type="Pfam" id="PF13360">
    <property type="entry name" value="PQQ_2"/>
    <property type="match status" value="1"/>
</dbReference>
<feature type="domain" description="Pyrrolo-quinoline quinone repeat" evidence="2">
    <location>
        <begin position="280"/>
        <end position="472"/>
    </location>
</feature>
<reference evidence="3 4" key="1">
    <citation type="submission" date="2016-11" db="EMBL/GenBank/DDBJ databases">
        <authorList>
            <person name="Jaros S."/>
            <person name="Januszkiewicz K."/>
            <person name="Wedrychowicz H."/>
        </authorList>
    </citation>
    <scope>NUCLEOTIDE SEQUENCE [LARGE SCALE GENOMIC DNA]</scope>
    <source>
        <strain evidence="3 4">DSM 45627</strain>
    </source>
</reference>
<name>A0A1M5HHF3_9ACTN</name>
<dbReference type="Gene3D" id="2.130.10.10">
    <property type="entry name" value="YVTN repeat-like/Quinoprotein amine dehydrogenase"/>
    <property type="match status" value="1"/>
</dbReference>